<dbReference type="FunFam" id="3.30.390.80:FF:000001">
    <property type="entry name" value="DNA repair protein RAD52 homolog"/>
    <property type="match status" value="1"/>
</dbReference>
<dbReference type="PANTHER" id="PTHR45912">
    <property type="entry name" value="CILIA- AND FLAGELLA-ASSOCIATED PROTEIN 47"/>
    <property type="match status" value="1"/>
</dbReference>
<dbReference type="PROSITE" id="PS50021">
    <property type="entry name" value="CH"/>
    <property type="match status" value="1"/>
</dbReference>
<gene>
    <name evidence="6" type="ORF">HK099_003875</name>
</gene>
<comment type="caution">
    <text evidence="6">The sequence shown here is derived from an EMBL/GenBank/DDBJ whole genome shotgun (WGS) entry which is preliminary data.</text>
</comment>
<comment type="similarity">
    <text evidence="1">Belongs to the RAD52 family.</text>
</comment>
<evidence type="ECO:0000256" key="2">
    <source>
        <dbReference type="ARBA" id="ARBA00022763"/>
    </source>
</evidence>
<evidence type="ECO:0000313" key="6">
    <source>
        <dbReference type="EMBL" id="KAJ3220965.1"/>
    </source>
</evidence>
<dbReference type="InterPro" id="IPR058952">
    <property type="entry name" value="Ig_CFAP47"/>
</dbReference>
<dbReference type="Gene3D" id="2.60.40.10">
    <property type="entry name" value="Immunoglobulins"/>
    <property type="match status" value="5"/>
</dbReference>
<dbReference type="SUPFAM" id="SSF54768">
    <property type="entry name" value="dsRNA-binding domain-like"/>
    <property type="match status" value="1"/>
</dbReference>
<keyword evidence="6" id="KW-0966">Cell projection</keyword>
<keyword evidence="4" id="KW-0234">DNA repair</keyword>
<dbReference type="Pfam" id="PF26579">
    <property type="entry name" value="Ig_CFAP47"/>
    <property type="match status" value="1"/>
</dbReference>
<organism evidence="6 7">
    <name type="scientific">Clydaea vesicula</name>
    <dbReference type="NCBI Taxonomy" id="447962"/>
    <lineage>
        <taxon>Eukaryota</taxon>
        <taxon>Fungi</taxon>
        <taxon>Fungi incertae sedis</taxon>
        <taxon>Chytridiomycota</taxon>
        <taxon>Chytridiomycota incertae sedis</taxon>
        <taxon>Chytridiomycetes</taxon>
        <taxon>Lobulomycetales</taxon>
        <taxon>Lobulomycetaceae</taxon>
        <taxon>Clydaea</taxon>
    </lineage>
</organism>
<evidence type="ECO:0000256" key="1">
    <source>
        <dbReference type="ARBA" id="ARBA00006638"/>
    </source>
</evidence>
<sequence>MRSKNNKKPGLEEDGGEAKKGSLIEEASIIKENSLIPQARATYFSAIKSVEEVAENVFKRKKDVDDRILNLKIFPSELIINDYYFSQENQTFEIIIKNFSRKLKKFKILTTKTSYFRVINKVEIKKRSNSRCYDFNASYFSIAPGMEFFFSIQFTAPKKNKNLNEKNVNYEILKDSVEIILEDETVLTLPMKAIPIKSDIEVPIILDFGSLFYFAKSPQGKPLDRLSKRTQIKNQGKRGGNFKIMFDKTFPIEIFPKEFSLEASGCKLDTVDIEVTLLSLKAGIFQYDVFIESELEKEAKKICIIGEIGQKIQIRNADTNVLLDPAFLNFGIIFQGETKTLPIKLENKGDTYLHWCLNHAGELQPNVPGKYQSCDPMEEMKKSAISVTPSEGIIEPHQSSLINFKFSPIVDHLRRNFKSLPKKESVAVVFRVPMQLNILNEDNKKNMKEQPINFILNGVACPLEVTVSSTELLFKETDLEDTDETFVTLENNSSELALKFEFKKIAQFYTTPNSGKLGPTEKIQIKVTFKPNQIGEHKNNLLCYFSSILNSADIQCPNSKKKRLSLLVIGKTNINSVKKTLVALSEIERETNANCKKENLFKVDKPKVETKKEIMQNKLGYKKFTVNKEREDKVKNRNLYIDYIRSLHKEKVSKVRESYFDKGSIVKKFQSTSLFENCHTIDPQTGLTEPDPFENINPFKNIKSDFKCDNSFEDTNTHSEEKALKLLFDRLFEPVVQKSKVQLSNPKSASISQNPLNQSELSSVYVSTSKIDLGSISVHSVNNIPINFLNAIPSKKHIHVAIINYTNEPGSELQSLPEEFSVTPSSIIVPPMQVLGVGVSFQTNKPGKYAINLQYLVNARYRYHIEINVNVVPLNLKLDSEIVNIPIDFSEILGVQFATVGKNNGNNFNFDLRPGTTDSDALNDKINADGLDFSELIGEKTIKIKNEGNYPASFFWSGGKNLMLKKKLPKFYSLLRKEATKDFVEHEGYFKIHPFSGKIMENSSIDVKISFHPGIRAVVEEELKLNVVDDYLNHDPVLVSSTLLKVKGELPASKTSLVTSVKQQIDLGILTTSFTNNKTIDGSNGKSIMDLSKYNILSTLNQSDNTQSSKKKTRSIKIKNCSSHISAYMVRKSLQSDLEFSSTNGFIPGNGGILEIFLSALPKKTGVTEEYEGRMSEIGIEELEEDLCDILVGSWGIKNFNIVNKGPVHARVIIDLRQHPEFTCRKRPAPHAQFQEKLEKRNSVINRVLTPDENFLGLSGSFDKSTNGRKLSVLGAGPLALSTHFSGRTSTVGHARNIKKRYTELDVSSGGSIPDFYVITPQDHLYDFDKVEGKKELTGNLYVVDFHQGEKWELQLLFKPKKVKSHDYKLPIMTIGNPTLSHLSIVAFSTPSPILISKTNINFKHRVIFKQPVITAQTLGNNNKEIVVLKNCTNTALRWWFDLRNSPEFEKNFKVEPAQGVIPAKQSLNLSLWFKPEAAGGVQMDIPLFCDKSKDPFLFTLQGTGMEPSLTLDPPELYLPIVPLGESSLAVFSIANYGCERAEIDYKIAVESIERYGNIEVLFPEGNLLKSDGENVKLLSKQPFKSPAGIILDAEANIPQIESFYIKTVIFDLIVNLSGKKLNGLVSISAIAAPIEDRVKYLYRQYHELLTQLETIGGMMSNIKPELLLSEEEFKLYNKQRYGHLNVAESLNHIKNAESNFSVFSKEAWCTLILQIIRIFVTTNITPKSFKSLPGVEKSESLLSWSTSNKCNSMYSTSDAILLKWVSYHLFKKTKILRRIVNFSTDFCDGSVLMLLLTSHFPKMTTTHFSTFHINERADEQLDHEKKLENLIIIHSVLIDLFPGCIGIKKFPMKLLAESPKEAALEVYLLIVLLYQTLPQFLVQSKMEFDGELHEKVTKRVEISNTGFNAMVYNVDIDNNAFKFKVGNVIDAKEVTLEPHTSDSLRIEFTSRFIKKVEGTMTLKSIKFGLNSSSVIIFRLCGSVCTSKVKKNIIHLKAPMYHIPPLMQEFEITNPLGVKGSFDIILSEKKKILLSEPEFPGKQNPDSFFISKNQIDLEVGESRKLHLSFIPFLDETYEGQLHFIDKDVGEFFYHIEGKSSLPAPTENLFWASRAKNSLEKVFRISPFSSLREKAIYYALHQNKGFKSSEAYHLPNKALRYSITYSSQYFRGPTEITLPIKNGKQFLERNEVEVMLTFSPKLPGKYFCKMVLNCLDCCDVRVYNINATAIAQGSTCEIEFHTPARQLLIQEVPFSNQTKEEWTIRVNCFDKNLISVFLQASFQGVNNSGFSGPSVLTIPPFTNGVYPVSFSPTKASEVKSVLTLFNLLTTQKHVYYLKGHGQDPLPENTFDINCSARDKKFLVKNYGDSEAEFEVVTNLPNAQGLSMLKVPANETIIYETKINPLISGKYAKHIYFVNKIDSTYSWYNLQLIVKPPPREDVISLTVQVRKSIDFQLKLTNPLLTKIEYQVELSGKNLKGDSFVKLEYDEEKLYNLSYVPMVPQKSTGFVKFLNEEIGEFWYELALEATDCLPFILPEMNCPLGKCCFQIITLDNPLNEVIVYDVNNSNSRDFRVFVSEDFDSEENSEYKYRHASVDVVSIDPLATINIKLVFWPSSVTESRTRSGLLPEVMDVKTVYGTIGDTIFSVLNFYNPLADPISVSVNFIDDLEEINEKSKFDAKNILQLAKNKTFTLLNKKSLKIHVGALDTMEIPFTFKPVAMNKAETKIVVEMNQHLKWIFPIKGVSEKPLSPFVQVLEAKVGENSSSEFDITLQGFCEGLKSNTSLKYQKMDWKKFVSFSICNPASNSATTDQKKSTNLSFILLSSTEIEDNSLQLKFKAIFSPKRISEVSYHLLITNLINGGRWKFPIKLVGLPSTIDDTIIIEGNIGKRSTVSFSINNFSDRPKQFVAFFTPETSGEFAVVPKKGILLPSTPGEDNADNKFLIDYKPSAYGKTNVGILIIETDDSFWSFNVRGVPHVQKKVSLLNLNKNQSKVSRDPSFSSFSDMGGQSITNLQVMNNGNFYDRPNITDPHFGKLSFSEEEYKQIAGTLKRSLGPEYISTRSGPGGTKVSYLEGWKSTHLANEALSVFGFNGWSSQILNFQVDFCDIIHEKRVSLGLSALVRITLKDVIKDVGYGNIENAKTKAAAFEKCKKEAVTDAMKRTLKNFGLVMGACLYDKEYLKRIKTVKNDSIPFEYNKLYRSPEFRELQQKSQGTNNSDNSVDKMNHIFKPNDATRFENVELDKSSDNINTKDAMRNEFCEKNQLVRYNHAGNVLFTKARQKNFIQEIGVKNGEKSSRLGSCIEDQGHPQWKIQKENTPYYFQQGKQQVKQMQSIKHQENQNHSMGHENNLQNQIQNQNPHKHVPAHNLDTTKFNSALNPVVTEHENFVKINNSSAQKKESMIIKPSEQQLSNASDQRIMSEMQSNSVNNAANQESNQKYNQTDIQNKNIGLNVHNNFKNVSVPQQRQENYQSNNDTIRGNQFYNQNLNSPQLKHSYKELNISDVQQTGRIGGVNNILKKAFSSPLNLKNNLPLGGNNT</sequence>
<keyword evidence="3" id="KW-0233">DNA recombination</keyword>
<dbReference type="GO" id="GO:0003697">
    <property type="term" value="F:single-stranded DNA binding"/>
    <property type="evidence" value="ECO:0007669"/>
    <property type="project" value="UniProtKB-ARBA"/>
</dbReference>
<reference evidence="6" key="1">
    <citation type="submission" date="2020-05" db="EMBL/GenBank/DDBJ databases">
        <title>Phylogenomic resolution of chytrid fungi.</title>
        <authorList>
            <person name="Stajich J.E."/>
            <person name="Amses K."/>
            <person name="Simmons R."/>
            <person name="Seto K."/>
            <person name="Myers J."/>
            <person name="Bonds A."/>
            <person name="Quandt C.A."/>
            <person name="Barry K."/>
            <person name="Liu P."/>
            <person name="Grigoriev I."/>
            <person name="Longcore J.E."/>
            <person name="James T.Y."/>
        </authorList>
    </citation>
    <scope>NUCLEOTIDE SEQUENCE</scope>
    <source>
        <strain evidence="6">JEL0476</strain>
    </source>
</reference>
<keyword evidence="2" id="KW-0227">DNA damage</keyword>
<name>A0AAD5U1G0_9FUNG</name>
<dbReference type="GO" id="GO:0000724">
    <property type="term" value="P:double-strand break repair via homologous recombination"/>
    <property type="evidence" value="ECO:0007669"/>
    <property type="project" value="UniProtKB-ARBA"/>
</dbReference>
<dbReference type="Pfam" id="PF24529">
    <property type="entry name" value="CFAP47"/>
    <property type="match status" value="1"/>
</dbReference>
<accession>A0AAD5U1G0</accession>
<evidence type="ECO:0000256" key="3">
    <source>
        <dbReference type="ARBA" id="ARBA00023172"/>
    </source>
</evidence>
<dbReference type="InterPro" id="IPR013783">
    <property type="entry name" value="Ig-like_fold"/>
</dbReference>
<evidence type="ECO:0000259" key="5">
    <source>
        <dbReference type="PROSITE" id="PS50021"/>
    </source>
</evidence>
<dbReference type="SUPFAM" id="SSF47576">
    <property type="entry name" value="Calponin-homology domain, CH-domain"/>
    <property type="match status" value="1"/>
</dbReference>
<dbReference type="InterPro" id="IPR001715">
    <property type="entry name" value="CH_dom"/>
</dbReference>
<dbReference type="InterPro" id="IPR041247">
    <property type="entry name" value="Rad52_fam"/>
</dbReference>
<dbReference type="Proteomes" id="UP001211065">
    <property type="component" value="Unassembled WGS sequence"/>
</dbReference>
<keyword evidence="7" id="KW-1185">Reference proteome</keyword>
<dbReference type="GO" id="GO:0005929">
    <property type="term" value="C:cilium"/>
    <property type="evidence" value="ECO:0007669"/>
    <property type="project" value="TreeGrafter"/>
</dbReference>
<dbReference type="EMBL" id="JADGJW010000260">
    <property type="protein sequence ID" value="KAJ3220965.1"/>
    <property type="molecule type" value="Genomic_DNA"/>
</dbReference>
<dbReference type="Gene3D" id="1.10.418.10">
    <property type="entry name" value="Calponin-like domain"/>
    <property type="match status" value="1"/>
</dbReference>
<dbReference type="Pfam" id="PF04098">
    <property type="entry name" value="Rad52_Rad22"/>
    <property type="match status" value="1"/>
</dbReference>
<evidence type="ECO:0000313" key="7">
    <source>
        <dbReference type="Proteomes" id="UP001211065"/>
    </source>
</evidence>
<keyword evidence="6" id="KW-0969">Cilium</keyword>
<dbReference type="PANTHER" id="PTHR45912:SF3">
    <property type="entry name" value="CILIA- AND FLAGELLA-ASSOCIATED PROTEIN 47"/>
    <property type="match status" value="1"/>
</dbReference>
<dbReference type="Gene3D" id="3.30.390.80">
    <property type="entry name" value="DNA repair protein Rad52/59/22"/>
    <property type="match status" value="1"/>
</dbReference>
<dbReference type="GO" id="GO:0060271">
    <property type="term" value="P:cilium assembly"/>
    <property type="evidence" value="ECO:0007669"/>
    <property type="project" value="TreeGrafter"/>
</dbReference>
<evidence type="ECO:0000256" key="4">
    <source>
        <dbReference type="ARBA" id="ARBA00023204"/>
    </source>
</evidence>
<proteinExistence type="inferred from homology"/>
<dbReference type="InterPro" id="IPR036872">
    <property type="entry name" value="CH_dom_sf"/>
</dbReference>
<protein>
    <submittedName>
        <fullName evidence="6">Cilia- and flagella-associated protein 47</fullName>
    </submittedName>
</protein>
<dbReference type="InterPro" id="IPR056343">
    <property type="entry name" value="CFAP47_dom"/>
</dbReference>
<dbReference type="InterPro" id="IPR042525">
    <property type="entry name" value="Rad52_Rad59_Rad22_sf"/>
</dbReference>
<feature type="domain" description="Calponin-homology (CH)" evidence="5">
    <location>
        <begin position="1756"/>
        <end position="1879"/>
    </location>
</feature>
<keyword evidence="6" id="KW-0282">Flagellum</keyword>